<evidence type="ECO:0000256" key="4">
    <source>
        <dbReference type="ARBA" id="ARBA00022737"/>
    </source>
</evidence>
<dbReference type="EMBL" id="CP014230">
    <property type="protein sequence ID" value="AMD93842.1"/>
    <property type="molecule type" value="Genomic_DNA"/>
</dbReference>
<keyword evidence="4" id="KW-0677">Repeat</keyword>
<gene>
    <name evidence="8" type="ORF">AXF15_12520</name>
</gene>
<name>A0A0X8JRT3_9BACT</name>
<dbReference type="AlphaFoldDB" id="A0A0X8JRT3"/>
<evidence type="ECO:0000313" key="8">
    <source>
        <dbReference type="EMBL" id="AMD93842.1"/>
    </source>
</evidence>
<dbReference type="Proteomes" id="UP000063964">
    <property type="component" value="Chromosome"/>
</dbReference>
<dbReference type="GO" id="GO:0051539">
    <property type="term" value="F:4 iron, 4 sulfur cluster binding"/>
    <property type="evidence" value="ECO:0007669"/>
    <property type="project" value="UniProtKB-KW"/>
</dbReference>
<dbReference type="GO" id="GO:0030313">
    <property type="term" value="C:cell envelope"/>
    <property type="evidence" value="ECO:0007669"/>
    <property type="project" value="UniProtKB-SubCell"/>
</dbReference>
<dbReference type="STRING" id="888061.AXF15_12520"/>
<dbReference type="PANTHER" id="PTHR43545:SF6">
    <property type="entry name" value="FORMATE DEHYDROGENASE, NITRATE-INDUCIBLE, IRON-SULFUR SUBUNIT"/>
    <property type="match status" value="1"/>
</dbReference>
<dbReference type="GO" id="GO:0046872">
    <property type="term" value="F:metal ion binding"/>
    <property type="evidence" value="ECO:0007669"/>
    <property type="project" value="UniProtKB-KW"/>
</dbReference>
<comment type="subcellular location">
    <subcellularLocation>
        <location evidence="1">Cell envelope</location>
    </subcellularLocation>
</comment>
<dbReference type="InterPro" id="IPR017896">
    <property type="entry name" value="4Fe4S_Fe-S-bd"/>
</dbReference>
<keyword evidence="5" id="KW-0408">Iron</keyword>
<evidence type="ECO:0000256" key="2">
    <source>
        <dbReference type="ARBA" id="ARBA00022485"/>
    </source>
</evidence>
<evidence type="ECO:0000256" key="1">
    <source>
        <dbReference type="ARBA" id="ARBA00004196"/>
    </source>
</evidence>
<accession>A0A0X8JRT3</accession>
<keyword evidence="9" id="KW-1185">Reference proteome</keyword>
<dbReference type="PANTHER" id="PTHR43545">
    <property type="entry name" value="FORMATE DEHYDROGENASE, NITRATE-INDUCIBLE, IRON-SULFUR SUBUNIT"/>
    <property type="match status" value="1"/>
</dbReference>
<organism evidence="8 9">
    <name type="scientific">Desulfomicrobium orale DSM 12838</name>
    <dbReference type="NCBI Taxonomy" id="888061"/>
    <lineage>
        <taxon>Bacteria</taxon>
        <taxon>Pseudomonadati</taxon>
        <taxon>Thermodesulfobacteriota</taxon>
        <taxon>Desulfovibrionia</taxon>
        <taxon>Desulfovibrionales</taxon>
        <taxon>Desulfomicrobiaceae</taxon>
        <taxon>Desulfomicrobium</taxon>
    </lineage>
</organism>
<evidence type="ECO:0000256" key="3">
    <source>
        <dbReference type="ARBA" id="ARBA00022723"/>
    </source>
</evidence>
<protein>
    <submittedName>
        <fullName evidence="8">Formate dehydrogenase</fullName>
    </submittedName>
</protein>
<dbReference type="PROSITE" id="PS51379">
    <property type="entry name" value="4FE4S_FER_2"/>
    <property type="match status" value="1"/>
</dbReference>
<keyword evidence="6" id="KW-0411">Iron-sulfur</keyword>
<keyword evidence="2" id="KW-0004">4Fe-4S</keyword>
<dbReference type="KEGG" id="doa:AXF15_12520"/>
<evidence type="ECO:0000313" key="9">
    <source>
        <dbReference type="Proteomes" id="UP000063964"/>
    </source>
</evidence>
<dbReference type="InterPro" id="IPR051555">
    <property type="entry name" value="FDH_Electron_Transfer_Unit"/>
</dbReference>
<dbReference type="SUPFAM" id="SSF54862">
    <property type="entry name" value="4Fe-4S ferredoxins"/>
    <property type="match status" value="1"/>
</dbReference>
<reference evidence="9" key="1">
    <citation type="submission" date="2016-02" db="EMBL/GenBank/DDBJ databases">
        <authorList>
            <person name="Holder M.E."/>
            <person name="Ajami N.J."/>
            <person name="Petrosino J.F."/>
        </authorList>
    </citation>
    <scope>NUCLEOTIDE SEQUENCE [LARGE SCALE GENOMIC DNA]</scope>
    <source>
        <strain evidence="9">DSM 12838</strain>
    </source>
</reference>
<proteinExistence type="predicted"/>
<dbReference type="Pfam" id="PF13247">
    <property type="entry name" value="Fer4_11"/>
    <property type="match status" value="1"/>
</dbReference>
<sequence>MSKSIFIDTSRCTACRACQVACKQWKGFEAVPTKQTGTHQNPPDFTPQNNKLVRFSEHKIDGRIHWLFFPDQCRHCLQPGCKMASDPYVDEAIVIDEATGIVVCTEKCKDLTEEQCQEIIDSCPYNVPRRNPETGMLSKCNMCIDRVHAGLEPMCVKTCCTGTMSFGERDDMIRLAEERLEKVKKEHPKAELLDVEDLSVIFLVTQPRAMYHDYACRQPRPLDRGEFLASLVRPFRHIIG</sequence>
<evidence type="ECO:0000259" key="7">
    <source>
        <dbReference type="PROSITE" id="PS51379"/>
    </source>
</evidence>
<keyword evidence="3" id="KW-0479">Metal-binding</keyword>
<evidence type="ECO:0000256" key="5">
    <source>
        <dbReference type="ARBA" id="ARBA00023004"/>
    </source>
</evidence>
<dbReference type="RefSeq" id="WP_066608157.1">
    <property type="nucleotide sequence ID" value="NZ_CP014230.1"/>
</dbReference>
<feature type="domain" description="4Fe-4S ferredoxin-type" evidence="7">
    <location>
        <begin position="3"/>
        <end position="33"/>
    </location>
</feature>
<evidence type="ECO:0000256" key="6">
    <source>
        <dbReference type="ARBA" id="ARBA00023014"/>
    </source>
</evidence>
<dbReference type="OrthoDB" id="9789030at2"/>
<dbReference type="Gene3D" id="3.30.70.20">
    <property type="match status" value="2"/>
</dbReference>